<feature type="domain" description="AAA+ ATPase" evidence="9">
    <location>
        <begin position="58"/>
        <end position="189"/>
    </location>
</feature>
<dbReference type="InterPro" id="IPR036390">
    <property type="entry name" value="WH_DNA-bd_sf"/>
</dbReference>
<protein>
    <submittedName>
        <fullName evidence="10">Unannotated protein</fullName>
    </submittedName>
</protein>
<dbReference type="InterPro" id="IPR008823">
    <property type="entry name" value="RuvB_wg_C"/>
</dbReference>
<dbReference type="Gene3D" id="3.40.50.300">
    <property type="entry name" value="P-loop containing nucleotide triphosphate hydrolases"/>
    <property type="match status" value="1"/>
</dbReference>
<evidence type="ECO:0000256" key="6">
    <source>
        <dbReference type="ARBA" id="ARBA00023125"/>
    </source>
</evidence>
<dbReference type="GO" id="GO:0006281">
    <property type="term" value="P:DNA repair"/>
    <property type="evidence" value="ECO:0007669"/>
    <property type="project" value="UniProtKB-KW"/>
</dbReference>
<evidence type="ECO:0000256" key="4">
    <source>
        <dbReference type="ARBA" id="ARBA00022801"/>
    </source>
</evidence>
<dbReference type="InterPro" id="IPR003593">
    <property type="entry name" value="AAA+_ATPase"/>
</dbReference>
<keyword evidence="3" id="KW-0227">DNA damage</keyword>
<dbReference type="NCBIfam" id="TIGR00635">
    <property type="entry name" value="ruvB"/>
    <property type="match status" value="1"/>
</dbReference>
<accession>A0A6J6MAG3</accession>
<dbReference type="Pfam" id="PF17864">
    <property type="entry name" value="AAA_lid_4"/>
    <property type="match status" value="1"/>
</dbReference>
<dbReference type="SUPFAM" id="SSF46785">
    <property type="entry name" value="Winged helix' DNA-binding domain"/>
    <property type="match status" value="1"/>
</dbReference>
<name>A0A6J6MAG3_9ZZZZ</name>
<dbReference type="PANTHER" id="PTHR42848">
    <property type="match status" value="1"/>
</dbReference>
<keyword evidence="2" id="KW-0547">Nucleotide-binding</keyword>
<dbReference type="GO" id="GO:0003677">
    <property type="term" value="F:DNA binding"/>
    <property type="evidence" value="ECO:0007669"/>
    <property type="project" value="UniProtKB-KW"/>
</dbReference>
<dbReference type="Pfam" id="PF05491">
    <property type="entry name" value="WHD_RuvB"/>
    <property type="match status" value="1"/>
</dbReference>
<evidence type="ECO:0000313" key="11">
    <source>
        <dbReference type="EMBL" id="CAB4819325.1"/>
    </source>
</evidence>
<evidence type="ECO:0000259" key="9">
    <source>
        <dbReference type="SMART" id="SM00382"/>
    </source>
</evidence>
<evidence type="ECO:0000256" key="7">
    <source>
        <dbReference type="ARBA" id="ARBA00023172"/>
    </source>
</evidence>
<dbReference type="EMBL" id="CAFABF010000004">
    <property type="protein sequence ID" value="CAB4819325.1"/>
    <property type="molecule type" value="Genomic_DNA"/>
</dbReference>
<proteinExistence type="inferred from homology"/>
<dbReference type="AlphaFoldDB" id="A0A6J6MAG3"/>
<keyword evidence="1" id="KW-0963">Cytoplasm</keyword>
<evidence type="ECO:0000256" key="2">
    <source>
        <dbReference type="ARBA" id="ARBA00022741"/>
    </source>
</evidence>
<evidence type="ECO:0000256" key="8">
    <source>
        <dbReference type="ARBA" id="ARBA00023204"/>
    </source>
</evidence>
<dbReference type="HAMAP" id="MF_00016">
    <property type="entry name" value="DNA_HJ_migration_RuvB"/>
    <property type="match status" value="1"/>
</dbReference>
<evidence type="ECO:0000256" key="1">
    <source>
        <dbReference type="ARBA" id="ARBA00022490"/>
    </source>
</evidence>
<evidence type="ECO:0000256" key="3">
    <source>
        <dbReference type="ARBA" id="ARBA00022763"/>
    </source>
</evidence>
<organism evidence="10">
    <name type="scientific">freshwater metagenome</name>
    <dbReference type="NCBI Taxonomy" id="449393"/>
    <lineage>
        <taxon>unclassified sequences</taxon>
        <taxon>metagenomes</taxon>
        <taxon>ecological metagenomes</taxon>
    </lineage>
</organism>
<dbReference type="InterPro" id="IPR027417">
    <property type="entry name" value="P-loop_NTPase"/>
</dbReference>
<keyword evidence="7" id="KW-0233">DNA recombination</keyword>
<dbReference type="CDD" id="cd00009">
    <property type="entry name" value="AAA"/>
    <property type="match status" value="1"/>
</dbReference>
<dbReference type="Gene3D" id="1.10.10.10">
    <property type="entry name" value="Winged helix-like DNA-binding domain superfamily/Winged helix DNA-binding domain"/>
    <property type="match status" value="1"/>
</dbReference>
<dbReference type="InterPro" id="IPR008824">
    <property type="entry name" value="RuvB-like_N"/>
</dbReference>
<dbReference type="Pfam" id="PF05496">
    <property type="entry name" value="RuvB_N"/>
    <property type="match status" value="1"/>
</dbReference>
<dbReference type="NCBIfam" id="NF000868">
    <property type="entry name" value="PRK00080.1"/>
    <property type="match status" value="1"/>
</dbReference>
<dbReference type="GO" id="GO:0016787">
    <property type="term" value="F:hydrolase activity"/>
    <property type="evidence" value="ECO:0007669"/>
    <property type="project" value="UniProtKB-KW"/>
</dbReference>
<gene>
    <name evidence="10" type="ORF">UFOPK2359_00025</name>
    <name evidence="11" type="ORF">UFOPK3167_00180</name>
</gene>
<dbReference type="SMART" id="SM00382">
    <property type="entry name" value="AAA"/>
    <property type="match status" value="1"/>
</dbReference>
<dbReference type="InterPro" id="IPR036388">
    <property type="entry name" value="WH-like_DNA-bd_sf"/>
</dbReference>
<keyword evidence="4" id="KW-0378">Hydrolase</keyword>
<keyword evidence="8" id="KW-0234">DNA repair</keyword>
<dbReference type="PANTHER" id="PTHR42848:SF1">
    <property type="entry name" value="HOLLIDAY JUNCTION BRANCH MIGRATION COMPLEX SUBUNIT RUVB"/>
    <property type="match status" value="1"/>
</dbReference>
<keyword evidence="6" id="KW-0238">DNA-binding</keyword>
<dbReference type="InterPro" id="IPR041445">
    <property type="entry name" value="AAA_lid_4"/>
</dbReference>
<dbReference type="GO" id="GO:0006310">
    <property type="term" value="P:DNA recombination"/>
    <property type="evidence" value="ECO:0007669"/>
    <property type="project" value="UniProtKB-KW"/>
</dbReference>
<dbReference type="GO" id="GO:0005524">
    <property type="term" value="F:ATP binding"/>
    <property type="evidence" value="ECO:0007669"/>
    <property type="project" value="UniProtKB-KW"/>
</dbReference>
<sequence length="351" mass="38171">MERVLVADDRLVEPTIKGEESALEHALRPNNLKEFIGQHRVREQIDVLLTAARHRNSPADHILLSGPPGLGKTTLALILASEMSAPIRITSGPAITHAGDLAAILSSLVEGEILFLDEIHRLPRPAEELLYLAMEDFRVDVVVGKGPGATAIPLQLPHFTLVGATTRSGLLTSPLRDRFGFTAHLDFYSDSELAQVITRSAALLKIAIDTDAVIEISRRSRGTPRIANRLLRRVRDYGQVQETSVIDLPTARTALEIYEVDEMGLDRLDRAVLTALVERFNGGPVGLSTLAIAVGEEVETVESVAEPFLVRNGFMARTPRGRVATALGYTHIGRTPPSQIASLFDTPPIDA</sequence>
<keyword evidence="5" id="KW-0067">ATP-binding</keyword>
<evidence type="ECO:0000256" key="5">
    <source>
        <dbReference type="ARBA" id="ARBA00022840"/>
    </source>
</evidence>
<reference evidence="10" key="1">
    <citation type="submission" date="2020-05" db="EMBL/GenBank/DDBJ databases">
        <authorList>
            <person name="Chiriac C."/>
            <person name="Salcher M."/>
            <person name="Ghai R."/>
            <person name="Kavagutti S V."/>
        </authorList>
    </citation>
    <scope>NUCLEOTIDE SEQUENCE</scope>
</reference>
<evidence type="ECO:0000313" key="10">
    <source>
        <dbReference type="EMBL" id="CAB4671257.1"/>
    </source>
</evidence>
<dbReference type="Gene3D" id="1.10.8.60">
    <property type="match status" value="1"/>
</dbReference>
<dbReference type="EMBL" id="CAEZXG010000001">
    <property type="protein sequence ID" value="CAB4671257.1"/>
    <property type="molecule type" value="Genomic_DNA"/>
</dbReference>
<dbReference type="GO" id="GO:0009378">
    <property type="term" value="F:four-way junction helicase activity"/>
    <property type="evidence" value="ECO:0007669"/>
    <property type="project" value="InterPro"/>
</dbReference>
<dbReference type="SUPFAM" id="SSF52540">
    <property type="entry name" value="P-loop containing nucleoside triphosphate hydrolases"/>
    <property type="match status" value="1"/>
</dbReference>
<dbReference type="InterPro" id="IPR004605">
    <property type="entry name" value="DNA_helicase_Holl-junc_RuvB"/>
</dbReference>